<name>A0ACB8AZ68_9AGAM</name>
<evidence type="ECO:0000313" key="1">
    <source>
        <dbReference type="EMBL" id="KAH7918712.1"/>
    </source>
</evidence>
<evidence type="ECO:0000313" key="2">
    <source>
        <dbReference type="Proteomes" id="UP000790709"/>
    </source>
</evidence>
<gene>
    <name evidence="1" type="ORF">BV22DRAFT_1024146</name>
</gene>
<keyword evidence="2" id="KW-1185">Reference proteome</keyword>
<organism evidence="1 2">
    <name type="scientific">Leucogyrophana mollusca</name>
    <dbReference type="NCBI Taxonomy" id="85980"/>
    <lineage>
        <taxon>Eukaryota</taxon>
        <taxon>Fungi</taxon>
        <taxon>Dikarya</taxon>
        <taxon>Basidiomycota</taxon>
        <taxon>Agaricomycotina</taxon>
        <taxon>Agaricomycetes</taxon>
        <taxon>Agaricomycetidae</taxon>
        <taxon>Boletales</taxon>
        <taxon>Boletales incertae sedis</taxon>
        <taxon>Leucogyrophana</taxon>
    </lineage>
</organism>
<proteinExistence type="predicted"/>
<sequence length="263" mass="29492">GLQWDGKDYSCSYDALFAILYNIWQEHPRHWSKTFNGLGVFAECLVEGFQNVYKDAITLEEVRDHVRNRLHAFSPDAFPFGQKGATMGELASVMLNPSSPRDVWLRCGSCGSRVPVGGTMFNFAYVSVKEPTTTDNWLAHRFQTRSPPHCPECSSLLRGVWHSDSPPNLMALQIYGQPITISPVVKIMGKSRNSHLHLKGIVYHGQFHFTARLISSERLVYFHDGARSAGATLTTKGHLNKFSDADLMECEGRQATLVVYAKI</sequence>
<protein>
    <submittedName>
        <fullName evidence="1">Uncharacterized protein</fullName>
    </submittedName>
</protein>
<dbReference type="EMBL" id="MU266745">
    <property type="protein sequence ID" value="KAH7918712.1"/>
    <property type="molecule type" value="Genomic_DNA"/>
</dbReference>
<feature type="non-terminal residue" evidence="1">
    <location>
        <position position="1"/>
    </location>
</feature>
<dbReference type="Proteomes" id="UP000790709">
    <property type="component" value="Unassembled WGS sequence"/>
</dbReference>
<reference evidence="1" key="1">
    <citation type="journal article" date="2021" name="New Phytol.">
        <title>Evolutionary innovations through gain and loss of genes in the ectomycorrhizal Boletales.</title>
        <authorList>
            <person name="Wu G."/>
            <person name="Miyauchi S."/>
            <person name="Morin E."/>
            <person name="Kuo A."/>
            <person name="Drula E."/>
            <person name="Varga T."/>
            <person name="Kohler A."/>
            <person name="Feng B."/>
            <person name="Cao Y."/>
            <person name="Lipzen A."/>
            <person name="Daum C."/>
            <person name="Hundley H."/>
            <person name="Pangilinan J."/>
            <person name="Johnson J."/>
            <person name="Barry K."/>
            <person name="LaButti K."/>
            <person name="Ng V."/>
            <person name="Ahrendt S."/>
            <person name="Min B."/>
            <person name="Choi I.G."/>
            <person name="Park H."/>
            <person name="Plett J.M."/>
            <person name="Magnuson J."/>
            <person name="Spatafora J.W."/>
            <person name="Nagy L.G."/>
            <person name="Henrissat B."/>
            <person name="Grigoriev I.V."/>
            <person name="Yang Z.L."/>
            <person name="Xu J."/>
            <person name="Martin F.M."/>
        </authorList>
    </citation>
    <scope>NUCLEOTIDE SEQUENCE</scope>
    <source>
        <strain evidence="1">KUC20120723A-06</strain>
    </source>
</reference>
<comment type="caution">
    <text evidence="1">The sequence shown here is derived from an EMBL/GenBank/DDBJ whole genome shotgun (WGS) entry which is preliminary data.</text>
</comment>
<accession>A0ACB8AZ68</accession>